<keyword evidence="4" id="KW-1185">Reference proteome</keyword>
<feature type="chain" id="PRO_5004478001" description="Apple domain-containing protein" evidence="2">
    <location>
        <begin position="26"/>
        <end position="925"/>
    </location>
</feature>
<evidence type="ECO:0000313" key="3">
    <source>
        <dbReference type="EMBL" id="GAC96671.1"/>
    </source>
</evidence>
<evidence type="ECO:0000313" key="4">
    <source>
        <dbReference type="Proteomes" id="UP000014071"/>
    </source>
</evidence>
<dbReference type="Proteomes" id="UP000014071">
    <property type="component" value="Unassembled WGS sequence"/>
</dbReference>
<name>R9P5N6_PSEHS</name>
<dbReference type="HOGENOM" id="CLU_359101_0_0_1"/>
<feature type="region of interest" description="Disordered" evidence="1">
    <location>
        <begin position="390"/>
        <end position="454"/>
    </location>
</feature>
<evidence type="ECO:0008006" key="5">
    <source>
        <dbReference type="Google" id="ProtNLM"/>
    </source>
</evidence>
<reference evidence="4" key="1">
    <citation type="journal article" date="2013" name="Genome Announc.">
        <title>Draft genome sequence of the basidiomycetous yeast-like fungus Pseudozyma hubeiensis SY62, which produces an abundant amount of the biosurfactant mannosylerythritol lipids.</title>
        <authorList>
            <person name="Konishi M."/>
            <person name="Hatada Y."/>
            <person name="Horiuchi J."/>
        </authorList>
    </citation>
    <scope>NUCLEOTIDE SEQUENCE [LARGE SCALE GENOMIC DNA]</scope>
    <source>
        <strain evidence="4">SY62</strain>
    </source>
</reference>
<dbReference type="OrthoDB" id="271448at2759"/>
<dbReference type="STRING" id="1305764.R9P5N6"/>
<dbReference type="RefSeq" id="XP_012190258.1">
    <property type="nucleotide sequence ID" value="XM_012334868.1"/>
</dbReference>
<proteinExistence type="predicted"/>
<evidence type="ECO:0000256" key="2">
    <source>
        <dbReference type="SAM" id="SignalP"/>
    </source>
</evidence>
<accession>R9P5N6</accession>
<gene>
    <name evidence="3" type="ORF">PHSY_004254</name>
</gene>
<dbReference type="EMBL" id="DF238805">
    <property type="protein sequence ID" value="GAC96671.1"/>
    <property type="molecule type" value="Genomic_DNA"/>
</dbReference>
<feature type="signal peptide" evidence="2">
    <location>
        <begin position="1"/>
        <end position="25"/>
    </location>
</feature>
<organism evidence="3 4">
    <name type="scientific">Pseudozyma hubeiensis (strain SY62)</name>
    <name type="common">Yeast</name>
    <dbReference type="NCBI Taxonomy" id="1305764"/>
    <lineage>
        <taxon>Eukaryota</taxon>
        <taxon>Fungi</taxon>
        <taxon>Dikarya</taxon>
        <taxon>Basidiomycota</taxon>
        <taxon>Ustilaginomycotina</taxon>
        <taxon>Ustilaginomycetes</taxon>
        <taxon>Ustilaginales</taxon>
        <taxon>Ustilaginaceae</taxon>
        <taxon>Pseudozyma</taxon>
    </lineage>
</organism>
<protein>
    <recommendedName>
        <fullName evidence="5">Apple domain-containing protein</fullName>
    </recommendedName>
</protein>
<feature type="compositionally biased region" description="Polar residues" evidence="1">
    <location>
        <begin position="391"/>
        <end position="422"/>
    </location>
</feature>
<feature type="region of interest" description="Disordered" evidence="1">
    <location>
        <begin position="31"/>
        <end position="55"/>
    </location>
</feature>
<evidence type="ECO:0000256" key="1">
    <source>
        <dbReference type="SAM" id="MobiDB-lite"/>
    </source>
</evidence>
<sequence length="925" mass="97992">MHRLFAPCLHLWLATSQVFLDFASAQRARHLSSDNDHHDHGHHVHHHHHASKRSFGKAMRVWTPAQGPARRSASVDGRALEPFEEEAIPGWTFGRVYDIPHWDGGDRAACRNADPSSNVESSADKSKHLVPRAALPRSISDFCAEGNPPVEPPDGASCSDAPKLAKRIIPTFGQIDDIVQNAIAAGKEVHLAKVQAGIPDGPPPRPGLADAGADGGAGSAVVAQGLPGVMPGVGGAADGAVVSQSASAGLLSEGAGGDVGAMTGSQGLPAGIPMKGLLGGVGASGALPMSRRSISDSQQADKSADAVITKRHAHSQLETSSLANQDGSSLTKRLLFGWIEDIVNNAVSAGKDVNMARIQSEAGAGRQSLSLRKRLVPSADQIEKFFAGLQGNDSTSHDSQAPDKSSVPTKSGSVDSFTGSSRKNQDTKVHQLIGGDNSPTAPWSGSVPTAQNTKPLPGTFLIAQGKSPADMNHPAASRRGISEPEVSEAQLYNLVSAAFRTASDINAASASGAEHGKAKRDASQVVLQRSPLGPMMAMEGMMGGGGGGIMTMITTLMPAILAAIKAAGQVGVAFIQFNEGVQVEKLKEEAQRNATMLEEDKLKEINGGRTSGASVGTHAKAVSSSGAFKRHLDTHASWASRSNPSDRCGGTARLCMGFIQSALEFCLPDSQHTSQEDRYHHTSSNLVRTMTAHCLLKCDGFGQLVKTDRTFESKAERCSGDTHLLQKIYSIGSSTKSSQTAKHGGRADSLRKRSQPPYCQMGYQSIFTDARRPVASYSNKLFGSVVSDPTAFLHWGLVSSISQCLSACDATSGCVFVNIYQQTFNLDNPSIKLINRAPDAVAFKELPEVGDDWERKESERLKRKFAGKREDKKNSFVQGQLTCALYSRCHAECDANRASGSGEPIFFESSQGWCKSKDCDAHGQK</sequence>
<dbReference type="GeneID" id="24109537"/>
<feature type="compositionally biased region" description="Polar residues" evidence="1">
    <location>
        <begin position="437"/>
        <end position="454"/>
    </location>
</feature>
<feature type="region of interest" description="Disordered" evidence="1">
    <location>
        <begin position="195"/>
        <end position="217"/>
    </location>
</feature>
<dbReference type="eggNOG" id="ENOG502RDI8">
    <property type="taxonomic scope" value="Eukaryota"/>
</dbReference>
<feature type="compositionally biased region" description="Basic residues" evidence="1">
    <location>
        <begin position="40"/>
        <end position="55"/>
    </location>
</feature>
<keyword evidence="2" id="KW-0732">Signal</keyword>
<dbReference type="AlphaFoldDB" id="R9P5N6"/>